<dbReference type="GO" id="GO:0003684">
    <property type="term" value="F:damaged DNA binding"/>
    <property type="evidence" value="ECO:0007669"/>
    <property type="project" value="InterPro"/>
</dbReference>
<keyword evidence="6" id="KW-0227">DNA damage</keyword>
<proteinExistence type="inferred from homology"/>
<dbReference type="AlphaFoldDB" id="A0A2H0UW30"/>
<comment type="cofactor">
    <cofactor evidence="2">
        <name>Zn(2+)</name>
        <dbReference type="ChEBI" id="CHEBI:29105"/>
    </cofactor>
</comment>
<dbReference type="SUPFAM" id="SSF57716">
    <property type="entry name" value="Glucocorticoid receptor-like (DNA-binding domain)"/>
    <property type="match status" value="1"/>
</dbReference>
<dbReference type="CDD" id="cd08966">
    <property type="entry name" value="EcFpg-like_N"/>
    <property type="match status" value="1"/>
</dbReference>
<dbReference type="InterPro" id="IPR000214">
    <property type="entry name" value="Znf_DNA_glyclase/AP_lyase"/>
</dbReference>
<comment type="similarity">
    <text evidence="3">Belongs to the FPG family.</text>
</comment>
<evidence type="ECO:0000256" key="13">
    <source>
        <dbReference type="ARBA" id="ARBA00023268"/>
    </source>
</evidence>
<dbReference type="InterPro" id="IPR035937">
    <property type="entry name" value="FPG_N"/>
</dbReference>
<dbReference type="Pfam" id="PF06827">
    <property type="entry name" value="zf-FPG_IleRS"/>
    <property type="match status" value="1"/>
</dbReference>
<evidence type="ECO:0000256" key="1">
    <source>
        <dbReference type="ARBA" id="ARBA00001668"/>
    </source>
</evidence>
<name>A0A2H0UW30_9BACT</name>
<comment type="subunit">
    <text evidence="4">Monomer.</text>
</comment>
<sequence length="245" mass="27431">MPELPEVETIRQQLAKQIVGKELQGKKVIGVNRRAKILDIEFADKSHLIFHLKLTGQLIFNGTPGKHTRRVFNFNDGSCLIFNDVRKFGWYKIVSESQLKDIKKKLGPEPFGLTEKQFALMIAKKPKAKIKTLLMDQKFIAGIGNIYADEILFASRIHPLRVAGALGPREIILLLGKIKEILTAAIKAGGSSVSDYLDAFGQKGGYSRKHKVYQRTGQQCVKCGSIIERIRLAGRSAHYCPNCQK</sequence>
<gene>
    <name evidence="19" type="ORF">COU03_03140</name>
</gene>
<keyword evidence="11" id="KW-0234">DNA repair</keyword>
<feature type="domain" description="FPG-type" evidence="17">
    <location>
        <begin position="211"/>
        <end position="245"/>
    </location>
</feature>
<keyword evidence="14" id="KW-0326">Glycosidase</keyword>
<dbReference type="Proteomes" id="UP000228906">
    <property type="component" value="Unassembled WGS sequence"/>
</dbReference>
<dbReference type="SMART" id="SM00898">
    <property type="entry name" value="Fapy_DNA_glyco"/>
    <property type="match status" value="1"/>
</dbReference>
<evidence type="ECO:0000256" key="16">
    <source>
        <dbReference type="PROSITE-ProRule" id="PRU00391"/>
    </source>
</evidence>
<reference evidence="20" key="1">
    <citation type="submission" date="2017-09" db="EMBL/GenBank/DDBJ databases">
        <title>Depth-based differentiation of microbial function through sediment-hosted aquifers and enrichment of novel symbionts in the deep terrestrial subsurface.</title>
        <authorList>
            <person name="Probst A.J."/>
            <person name="Ladd B."/>
            <person name="Jarett J.K."/>
            <person name="Geller-Mcgrath D.E."/>
            <person name="Sieber C.M.K."/>
            <person name="Emerson J.B."/>
            <person name="Anantharaman K."/>
            <person name="Thomas B.C."/>
            <person name="Malmstrom R."/>
            <person name="Stieglmeier M."/>
            <person name="Klingl A."/>
            <person name="Woyke T."/>
            <person name="Ryan C.M."/>
            <person name="Banfield J.F."/>
        </authorList>
    </citation>
    <scope>NUCLEOTIDE SEQUENCE [LARGE SCALE GENOMIC DNA]</scope>
</reference>
<evidence type="ECO:0000256" key="5">
    <source>
        <dbReference type="ARBA" id="ARBA00022723"/>
    </source>
</evidence>
<evidence type="ECO:0000256" key="12">
    <source>
        <dbReference type="ARBA" id="ARBA00023239"/>
    </source>
</evidence>
<dbReference type="EMBL" id="PFAV01000057">
    <property type="protein sequence ID" value="PIR91074.1"/>
    <property type="molecule type" value="Genomic_DNA"/>
</dbReference>
<keyword evidence="7 16" id="KW-0863">Zinc-finger</keyword>
<comment type="catalytic activity">
    <reaction evidence="15">
        <text>2'-deoxyribonucleotide-(2'-deoxyribose 5'-phosphate)-2'-deoxyribonucleotide-DNA = a 3'-end 2'-deoxyribonucleotide-(2,3-dehydro-2,3-deoxyribose 5'-phosphate)-DNA + a 5'-end 5'-phospho-2'-deoxyribonucleoside-DNA + H(+)</text>
        <dbReference type="Rhea" id="RHEA:66592"/>
        <dbReference type="Rhea" id="RHEA-COMP:13180"/>
        <dbReference type="Rhea" id="RHEA-COMP:16897"/>
        <dbReference type="Rhea" id="RHEA-COMP:17067"/>
        <dbReference type="ChEBI" id="CHEBI:15378"/>
        <dbReference type="ChEBI" id="CHEBI:136412"/>
        <dbReference type="ChEBI" id="CHEBI:157695"/>
        <dbReference type="ChEBI" id="CHEBI:167181"/>
        <dbReference type="EC" id="4.2.99.18"/>
    </reaction>
</comment>
<evidence type="ECO:0000256" key="8">
    <source>
        <dbReference type="ARBA" id="ARBA00022801"/>
    </source>
</evidence>
<dbReference type="InterPro" id="IPR015886">
    <property type="entry name" value="H2TH_FPG"/>
</dbReference>
<dbReference type="InterPro" id="IPR015887">
    <property type="entry name" value="DNA_glyclase_Znf_dom_DNA_BS"/>
</dbReference>
<accession>A0A2H0UW30</accession>
<keyword evidence="8" id="KW-0378">Hydrolase</keyword>
<dbReference type="PROSITE" id="PS51068">
    <property type="entry name" value="FPG_CAT"/>
    <property type="match status" value="1"/>
</dbReference>
<dbReference type="Gene3D" id="3.20.190.10">
    <property type="entry name" value="MutM-like, N-terminal"/>
    <property type="match status" value="2"/>
</dbReference>
<dbReference type="Pfam" id="PF06831">
    <property type="entry name" value="H2TH"/>
    <property type="match status" value="1"/>
</dbReference>
<keyword evidence="5" id="KW-0479">Metal-binding</keyword>
<dbReference type="SUPFAM" id="SSF81624">
    <property type="entry name" value="N-terminal domain of MutM-like DNA repair proteins"/>
    <property type="match status" value="1"/>
</dbReference>
<dbReference type="PANTHER" id="PTHR22993:SF9">
    <property type="entry name" value="FORMAMIDOPYRIMIDINE-DNA GLYCOSYLASE"/>
    <property type="match status" value="1"/>
</dbReference>
<dbReference type="GO" id="GO:0006284">
    <property type="term" value="P:base-excision repair"/>
    <property type="evidence" value="ECO:0007669"/>
    <property type="project" value="InterPro"/>
</dbReference>
<evidence type="ECO:0000256" key="3">
    <source>
        <dbReference type="ARBA" id="ARBA00009409"/>
    </source>
</evidence>
<evidence type="ECO:0000313" key="20">
    <source>
        <dbReference type="Proteomes" id="UP000228906"/>
    </source>
</evidence>
<dbReference type="NCBIfam" id="TIGR00577">
    <property type="entry name" value="fpg"/>
    <property type="match status" value="1"/>
</dbReference>
<comment type="caution">
    <text evidence="19">The sequence shown here is derived from an EMBL/GenBank/DDBJ whole genome shotgun (WGS) entry which is preliminary data.</text>
</comment>
<evidence type="ECO:0000256" key="11">
    <source>
        <dbReference type="ARBA" id="ARBA00023204"/>
    </source>
</evidence>
<protein>
    <submittedName>
        <fullName evidence="19">DNA-formamidopyrimidine glycosylase</fullName>
    </submittedName>
</protein>
<evidence type="ECO:0000313" key="19">
    <source>
        <dbReference type="EMBL" id="PIR91074.1"/>
    </source>
</evidence>
<dbReference type="SMART" id="SM01232">
    <property type="entry name" value="H2TH"/>
    <property type="match status" value="1"/>
</dbReference>
<evidence type="ECO:0000256" key="15">
    <source>
        <dbReference type="ARBA" id="ARBA00044632"/>
    </source>
</evidence>
<dbReference type="Pfam" id="PF01149">
    <property type="entry name" value="Fapy_DNA_glyco"/>
    <property type="match status" value="1"/>
</dbReference>
<evidence type="ECO:0000256" key="14">
    <source>
        <dbReference type="ARBA" id="ARBA00023295"/>
    </source>
</evidence>
<keyword evidence="10" id="KW-0238">DNA-binding</keyword>
<dbReference type="PROSITE" id="PS51066">
    <property type="entry name" value="ZF_FPG_2"/>
    <property type="match status" value="1"/>
</dbReference>
<evidence type="ECO:0000256" key="4">
    <source>
        <dbReference type="ARBA" id="ARBA00011245"/>
    </source>
</evidence>
<evidence type="ECO:0000256" key="10">
    <source>
        <dbReference type="ARBA" id="ARBA00023125"/>
    </source>
</evidence>
<dbReference type="NCBIfam" id="NF002211">
    <property type="entry name" value="PRK01103.1"/>
    <property type="match status" value="1"/>
</dbReference>
<evidence type="ECO:0000256" key="6">
    <source>
        <dbReference type="ARBA" id="ARBA00022763"/>
    </source>
</evidence>
<dbReference type="GO" id="GO:0008270">
    <property type="term" value="F:zinc ion binding"/>
    <property type="evidence" value="ECO:0007669"/>
    <property type="project" value="UniProtKB-KW"/>
</dbReference>
<dbReference type="InterPro" id="IPR012319">
    <property type="entry name" value="FPG_cat"/>
</dbReference>
<dbReference type="InterPro" id="IPR010663">
    <property type="entry name" value="Znf_FPG/IleRS"/>
</dbReference>
<dbReference type="Gene3D" id="1.10.8.50">
    <property type="match status" value="1"/>
</dbReference>
<evidence type="ECO:0000259" key="17">
    <source>
        <dbReference type="PROSITE" id="PS51066"/>
    </source>
</evidence>
<dbReference type="FunFam" id="1.10.8.50:FF:000003">
    <property type="entry name" value="Formamidopyrimidine-DNA glycosylase"/>
    <property type="match status" value="1"/>
</dbReference>
<evidence type="ECO:0000259" key="18">
    <source>
        <dbReference type="PROSITE" id="PS51068"/>
    </source>
</evidence>
<dbReference type="SUPFAM" id="SSF46946">
    <property type="entry name" value="S13-like H2TH domain"/>
    <property type="match status" value="1"/>
</dbReference>
<comment type="catalytic activity">
    <reaction evidence="1">
        <text>Hydrolysis of DNA containing ring-opened 7-methylguanine residues, releasing 2,6-diamino-4-hydroxy-5-(N-methyl)formamidopyrimidine.</text>
        <dbReference type="EC" id="3.2.2.23"/>
    </reaction>
</comment>
<evidence type="ECO:0000256" key="7">
    <source>
        <dbReference type="ARBA" id="ARBA00022771"/>
    </source>
</evidence>
<dbReference type="PANTHER" id="PTHR22993">
    <property type="entry name" value="FORMAMIDOPYRIMIDINE-DNA GLYCOSYLASE"/>
    <property type="match status" value="1"/>
</dbReference>
<keyword evidence="9" id="KW-0862">Zinc</keyword>
<keyword evidence="12" id="KW-0456">Lyase</keyword>
<dbReference type="PROSITE" id="PS01242">
    <property type="entry name" value="ZF_FPG_1"/>
    <property type="match status" value="1"/>
</dbReference>
<dbReference type="GO" id="GO:0034039">
    <property type="term" value="F:8-oxo-7,8-dihydroguanine DNA N-glycosylase activity"/>
    <property type="evidence" value="ECO:0007669"/>
    <property type="project" value="TreeGrafter"/>
</dbReference>
<evidence type="ECO:0000256" key="2">
    <source>
        <dbReference type="ARBA" id="ARBA00001947"/>
    </source>
</evidence>
<keyword evidence="13" id="KW-0511">Multifunctional enzyme</keyword>
<organism evidence="19 20">
    <name type="scientific">bacterium (Candidatus Gribaldobacteria) CG10_big_fil_rev_8_21_14_0_10_41_12</name>
    <dbReference type="NCBI Taxonomy" id="2014277"/>
    <lineage>
        <taxon>Bacteria</taxon>
        <taxon>Candidatus Gribaldobacteria</taxon>
    </lineage>
</organism>
<dbReference type="GO" id="GO:0140078">
    <property type="term" value="F:class I DNA-(apurinic or apyrimidinic site) endonuclease activity"/>
    <property type="evidence" value="ECO:0007669"/>
    <property type="project" value="UniProtKB-EC"/>
</dbReference>
<evidence type="ECO:0000256" key="9">
    <source>
        <dbReference type="ARBA" id="ARBA00022833"/>
    </source>
</evidence>
<dbReference type="InterPro" id="IPR010979">
    <property type="entry name" value="Ribosomal_uS13-like_H2TH"/>
</dbReference>
<dbReference type="InterPro" id="IPR020629">
    <property type="entry name" value="FPG_Glyclase"/>
</dbReference>
<feature type="domain" description="Formamidopyrimidine-DNA glycosylase catalytic" evidence="18">
    <location>
        <begin position="2"/>
        <end position="89"/>
    </location>
</feature>